<evidence type="ECO:0000313" key="12">
    <source>
        <dbReference type="EMBL" id="MBB6107707.1"/>
    </source>
</evidence>
<protein>
    <recommendedName>
        <fullName evidence="4 10">4-alpha-glucanotransferase</fullName>
        <ecNumber evidence="3 10">2.4.1.25</ecNumber>
    </recommendedName>
    <alternativeName>
        <fullName evidence="8 10">Amylomaltase</fullName>
    </alternativeName>
    <alternativeName>
        <fullName evidence="9 10">Disproportionating enzyme</fullName>
    </alternativeName>
</protein>
<dbReference type="NCBIfam" id="TIGR00217">
    <property type="entry name" value="malQ"/>
    <property type="match status" value="1"/>
</dbReference>
<evidence type="ECO:0000256" key="7">
    <source>
        <dbReference type="ARBA" id="ARBA00023277"/>
    </source>
</evidence>
<reference evidence="12 13" key="1">
    <citation type="submission" date="2020-08" db="EMBL/GenBank/DDBJ databases">
        <title>Genomic Encyclopedia of Type Strains, Phase IV (KMG-V): Genome sequencing to study the core and pangenomes of soil and plant-associated prokaryotes.</title>
        <authorList>
            <person name="Whitman W."/>
        </authorList>
    </citation>
    <scope>NUCLEOTIDE SEQUENCE [LARGE SCALE GENOMIC DNA]</scope>
    <source>
        <strain evidence="12 13">ANJLi2</strain>
    </source>
</reference>
<dbReference type="Gene3D" id="1.10.10.470">
    <property type="entry name" value="Maltooligosyl trehalose synthase, domain 4"/>
    <property type="match status" value="1"/>
</dbReference>
<comment type="similarity">
    <text evidence="2 10">Belongs to the disproportionating enzyme family.</text>
</comment>
<dbReference type="Gene3D" id="3.20.20.80">
    <property type="entry name" value="Glycosidases"/>
    <property type="match status" value="2"/>
</dbReference>
<dbReference type="NCBIfam" id="TIGR02401">
    <property type="entry name" value="trehalose_TreY"/>
    <property type="match status" value="1"/>
</dbReference>
<evidence type="ECO:0000256" key="9">
    <source>
        <dbReference type="ARBA" id="ARBA00031501"/>
    </source>
</evidence>
<keyword evidence="7 10" id="KW-0119">Carbohydrate metabolism</keyword>
<accession>A0ABR6PD88</accession>
<keyword evidence="13" id="KW-1185">Reference proteome</keyword>
<evidence type="ECO:0000259" key="11">
    <source>
        <dbReference type="SMART" id="SM00642"/>
    </source>
</evidence>
<dbReference type="Pfam" id="PF00128">
    <property type="entry name" value="Alpha-amylase"/>
    <property type="match status" value="1"/>
</dbReference>
<evidence type="ECO:0000256" key="6">
    <source>
        <dbReference type="ARBA" id="ARBA00022679"/>
    </source>
</evidence>
<dbReference type="PANTHER" id="PTHR32438:SF5">
    <property type="entry name" value="4-ALPHA-GLUCANOTRANSFERASE DPE1, CHLOROPLASTIC_AMYLOPLASTIC"/>
    <property type="match status" value="1"/>
</dbReference>
<dbReference type="EC" id="2.4.1.25" evidence="3 10"/>
<evidence type="ECO:0000256" key="2">
    <source>
        <dbReference type="ARBA" id="ARBA00005684"/>
    </source>
</evidence>
<evidence type="ECO:0000256" key="5">
    <source>
        <dbReference type="ARBA" id="ARBA00022676"/>
    </source>
</evidence>
<evidence type="ECO:0000313" key="13">
    <source>
        <dbReference type="Proteomes" id="UP000541583"/>
    </source>
</evidence>
<dbReference type="InterPro" id="IPR017853">
    <property type="entry name" value="GH"/>
</dbReference>
<dbReference type="PANTHER" id="PTHR32438">
    <property type="entry name" value="4-ALPHA-GLUCANOTRANSFERASE DPE1, CHLOROPLASTIC/AMYLOPLASTIC"/>
    <property type="match status" value="1"/>
</dbReference>
<dbReference type="InterPro" id="IPR006047">
    <property type="entry name" value="GH13_cat_dom"/>
</dbReference>
<dbReference type="InterPro" id="IPR003385">
    <property type="entry name" value="Glyco_hydro_77"/>
</dbReference>
<sequence>MYNPISTYRIQFHKGFTFTDLERIIPYLEKLNIKTIYASPIFEAVPDSTHGYDGLNPLKINPEIGTIQQLRKISKKLKTKNIGWIQDIVPNHMAFHPDNHWLMDVLEKGPNSSYKHYFDQSLNDELFKGPIMVPFLDGDLDKIIETGELTIKRTGKKLFFNYAGNNWPLRADSYPDKLELGPGELKQIADKQYYRLCSWKETDQQINFRRFFTVNGLICLNIQKEEVFAHFHQFINELIKEKIFDGLRIDHIDGLFDPTGYLKRLRQLCGSETYVIVEKILEPGEVMLPWPVQGNTGYDFLATVNNLLTNQKSRSAFTSFYRELAGNKLSVAEQIKRKKAFILKNQMGGELDNLVSLLQSGLEISGDLKFKEIIAEFLVRCPVYRFYGNQFPLNKDEHAAVMQIFEAISMDWPELKSGVQAIQGWLDKGNKKALHFYQRCMQFSGPLMAKGVEDTLMYTYNRFIAHNEVGDAPAAFGIATGEFHDQMQLQEKAWPLSMNGTSTHDTKRGEDVRARLNVLTDLTEEWFKMVREWQTINHTSIDPNDEYFIYETLAGTYPMPGEADDDYGQRMEQYLEKTLREAKQRSNWAEPNIAYETNVKQFVKNLLNKKGAFWKSFKPFHQKIAGFGVINSLVQLLLKLTVPGTPDIYQGCELWDLSLVDPDNRRPVDYKQRESYIDDQDDFRQLWKTKFDGRIKLRLLQTVLKERKDYPLVFSDGEYIPLKVEGRHSNQVIAFARRYRGLWFVTAAPLGIAALKEDQLFDWADTRIMLPENIPATFENVLLNVTEKASGEIPLSSLFSKLPMALLRFELPATDRGSGVLAHITSLPSTFGAGDVGPGARKFADLLHQSGQTYWQVLPINPVAADNKFSPYSSWSAMGGNIRLISPELLQEDGLLTAIGSANKNELLDQAWKNYRNGDCPWLSAPFKDFCLTEDHWLDDFGLYNALKKHHNNLPWHKWPEEFKLRNATALTKFRKDHQQSIEKAKWLQFIFMRQWQQLKAYCNRLDIRVLGDLPFYLSYDSVDVWANPKLFRLEKDMRMEQMAGVPPDYFNANGQLWGMPVYDWNELKAQNYLWWVQRIRKNMQLFDLLRLDHFRAFCSFWAVPAEADSAIHGKWISGPGADFFKVLQQQIGTLPFVAEDLGDIDEDVYQLRDQFKLPGMKVLQFAFGKDMPASPHIPHNYTPGDIVYTGTHDNNTLKSWFQKEADQMQRDCLNDYTGLKVNTTNVNSVLIRMAFSSVAKLVIVPLQDWLRLDEHARMNTPAATEGNWLWQATKQHLKKFPVGELKRLTTQHNRL</sequence>
<dbReference type="InterPro" id="IPR012767">
    <property type="entry name" value="Trehalose_TreY"/>
</dbReference>
<feature type="domain" description="Glycosyl hydrolase family 13 catalytic" evidence="11">
    <location>
        <begin position="6"/>
        <end position="698"/>
    </location>
</feature>
<dbReference type="SUPFAM" id="SSF51445">
    <property type="entry name" value="(Trans)glycosidases"/>
    <property type="match status" value="2"/>
</dbReference>
<evidence type="ECO:0000256" key="4">
    <source>
        <dbReference type="ARBA" id="ARBA00020295"/>
    </source>
</evidence>
<proteinExistence type="inferred from homology"/>
<keyword evidence="5 10" id="KW-0328">Glycosyltransferase</keyword>
<name>A0ABR6PD88_9SPHI</name>
<dbReference type="RefSeq" id="WP_076369810.1">
    <property type="nucleotide sequence ID" value="NZ_FTMG01000001.1"/>
</dbReference>
<dbReference type="SMART" id="SM00642">
    <property type="entry name" value="Aamy"/>
    <property type="match status" value="1"/>
</dbReference>
<comment type="caution">
    <text evidence="12">The sequence shown here is derived from an EMBL/GenBank/DDBJ whole genome shotgun (WGS) entry which is preliminary data.</text>
</comment>
<dbReference type="NCBIfam" id="NF011080">
    <property type="entry name" value="PRK14508.1-3"/>
    <property type="match status" value="1"/>
</dbReference>
<dbReference type="EMBL" id="JACHCB010000001">
    <property type="protein sequence ID" value="MBB6107707.1"/>
    <property type="molecule type" value="Genomic_DNA"/>
</dbReference>
<evidence type="ECO:0000256" key="8">
    <source>
        <dbReference type="ARBA" id="ARBA00031423"/>
    </source>
</evidence>
<keyword evidence="6 10" id="KW-0808">Transferase</keyword>
<evidence type="ECO:0000256" key="10">
    <source>
        <dbReference type="RuleBase" id="RU361207"/>
    </source>
</evidence>
<dbReference type="Gene3D" id="1.10.150.200">
    <property type="entry name" value="Maltooligosyl trehalose synthase, domain 3"/>
    <property type="match status" value="1"/>
</dbReference>
<evidence type="ECO:0000256" key="3">
    <source>
        <dbReference type="ARBA" id="ARBA00012560"/>
    </source>
</evidence>
<dbReference type="CDD" id="cd11336">
    <property type="entry name" value="AmyAc_MTSase"/>
    <property type="match status" value="1"/>
</dbReference>
<gene>
    <name evidence="12" type="ORF">HDF23_000437</name>
</gene>
<dbReference type="Gene3D" id="3.30.1590.10">
    <property type="entry name" value="Maltooligosyl trehalose synthase, domain 2"/>
    <property type="match status" value="1"/>
</dbReference>
<evidence type="ECO:0000256" key="1">
    <source>
        <dbReference type="ARBA" id="ARBA00000439"/>
    </source>
</evidence>
<dbReference type="Proteomes" id="UP000541583">
    <property type="component" value="Unassembled WGS sequence"/>
</dbReference>
<organism evidence="12 13">
    <name type="scientific">Mucilaginibacter lappiensis</name>
    <dbReference type="NCBI Taxonomy" id="354630"/>
    <lineage>
        <taxon>Bacteria</taxon>
        <taxon>Pseudomonadati</taxon>
        <taxon>Bacteroidota</taxon>
        <taxon>Sphingobacteriia</taxon>
        <taxon>Sphingobacteriales</taxon>
        <taxon>Sphingobacteriaceae</taxon>
        <taxon>Mucilaginibacter</taxon>
    </lineage>
</organism>
<comment type="catalytic activity">
    <reaction evidence="1 10">
        <text>Transfers a segment of a (1-&gt;4)-alpha-D-glucan to a new position in an acceptor, which may be glucose or a (1-&gt;4)-alpha-D-glucan.</text>
        <dbReference type="EC" id="2.4.1.25"/>
    </reaction>
</comment>
<dbReference type="Pfam" id="PF02446">
    <property type="entry name" value="Glyco_hydro_77"/>
    <property type="match status" value="1"/>
</dbReference>
<dbReference type="InterPro" id="IPR013797">
    <property type="entry name" value="Maltooligo_trehalose_synth_4"/>
</dbReference>